<evidence type="ECO:0000313" key="2">
    <source>
        <dbReference type="Proteomes" id="UP000054197"/>
    </source>
</evidence>
<dbReference type="Proteomes" id="UP000054197">
    <property type="component" value="Unassembled WGS sequence"/>
</dbReference>
<comment type="caution">
    <text evidence="1">The sequence shown here is derived from an EMBL/GenBank/DDBJ whole genome shotgun (WGS) entry which is preliminary data.</text>
</comment>
<proteinExistence type="predicted"/>
<dbReference type="AlphaFoldDB" id="A0A0W0HKH8"/>
<evidence type="ECO:0000313" key="1">
    <source>
        <dbReference type="EMBL" id="KTB61283.1"/>
    </source>
</evidence>
<gene>
    <name evidence="1" type="ORF">AO063_13265</name>
</gene>
<accession>A0A0W0HKH8</accession>
<reference evidence="1 2" key="1">
    <citation type="submission" date="2015-09" db="EMBL/GenBank/DDBJ databases">
        <title>Genome sequence of ICMP 11288.</title>
        <authorList>
            <person name="Visnovsky S."/>
            <person name="Lu A."/>
            <person name="Panda P."/>
            <person name="Pitman A."/>
        </authorList>
    </citation>
    <scope>NUCLEOTIDE SEQUENCE [LARGE SCALE GENOMIC DNA]</scope>
    <source>
        <strain evidence="1 2">ICMP 11288</strain>
    </source>
</reference>
<protein>
    <submittedName>
        <fullName evidence="1">Uncharacterized protein</fullName>
    </submittedName>
</protein>
<organism evidence="1 2">
    <name type="scientific">Pseudomonas fluorescens ICMP 11288</name>
    <dbReference type="NCBI Taxonomy" id="1198309"/>
    <lineage>
        <taxon>Bacteria</taxon>
        <taxon>Pseudomonadati</taxon>
        <taxon>Pseudomonadota</taxon>
        <taxon>Gammaproteobacteria</taxon>
        <taxon>Pseudomonadales</taxon>
        <taxon>Pseudomonadaceae</taxon>
        <taxon>Pseudomonas</taxon>
    </lineage>
</organism>
<name>A0A0W0HKH8_PSEFL</name>
<dbReference type="EMBL" id="LKEF01000035">
    <property type="protein sequence ID" value="KTB61283.1"/>
    <property type="molecule type" value="Genomic_DNA"/>
</dbReference>
<sequence>MMPKPRNRMMPETRCRNDVTPVMGSLMVLRSRFTGRWLFTAFFHTEEPLTIRAKLLGSALVR</sequence>